<dbReference type="SUPFAM" id="SSF48452">
    <property type="entry name" value="TPR-like"/>
    <property type="match status" value="1"/>
</dbReference>
<dbReference type="InterPro" id="IPR019734">
    <property type="entry name" value="TPR_rpt"/>
</dbReference>
<name>A0ABX8AYT7_9BACT</name>
<evidence type="ECO:0000313" key="2">
    <source>
        <dbReference type="EMBL" id="QUV93530.1"/>
    </source>
</evidence>
<sequence>MPFSPQPPAPSRRPTWLQRRWFVLGSLTVGLIGGGCFIAWQGQTVGAQAEATLHQVSASAGLTLNGRLTHLPVAKMAPVHRGSHDNDQPQLQLKATRQALERELIRRPTPDGHRTLGRCYLAEGKPLAAFAHLQMAVQQFPRDAALHSDLGLALLEVARTSPAAAEEALDALDMALRLEPNLLEARYNRARALEMLGRWDEARLAWQDYIRRDPDSTWGTAARERLAFLDRYDRTPSQP</sequence>
<gene>
    <name evidence="2" type="ORF">J8C05_09135</name>
</gene>
<organism evidence="2 3">
    <name type="scientific">Chloracidobacterium sp. N</name>
    <dbReference type="NCBI Taxonomy" id="2821540"/>
    <lineage>
        <taxon>Bacteria</taxon>
        <taxon>Pseudomonadati</taxon>
        <taxon>Acidobacteriota</taxon>
        <taxon>Terriglobia</taxon>
        <taxon>Terriglobales</taxon>
        <taxon>Acidobacteriaceae</taxon>
        <taxon>Chloracidobacterium</taxon>
        <taxon>Chloracidobacterium aggregatum</taxon>
    </lineage>
</organism>
<feature type="transmembrane region" description="Helical" evidence="1">
    <location>
        <begin position="21"/>
        <end position="40"/>
    </location>
</feature>
<keyword evidence="3" id="KW-1185">Reference proteome</keyword>
<dbReference type="SMART" id="SM00028">
    <property type="entry name" value="TPR"/>
    <property type="match status" value="3"/>
</dbReference>
<dbReference type="Pfam" id="PF13432">
    <property type="entry name" value="TPR_16"/>
    <property type="match status" value="1"/>
</dbReference>
<keyword evidence="1" id="KW-0812">Transmembrane</keyword>
<evidence type="ECO:0000313" key="3">
    <source>
        <dbReference type="Proteomes" id="UP000677668"/>
    </source>
</evidence>
<keyword evidence="1" id="KW-0472">Membrane</keyword>
<proteinExistence type="predicted"/>
<accession>A0ABX8AYT7</accession>
<dbReference type="Gene3D" id="1.25.40.10">
    <property type="entry name" value="Tetratricopeptide repeat domain"/>
    <property type="match status" value="2"/>
</dbReference>
<evidence type="ECO:0000256" key="1">
    <source>
        <dbReference type="SAM" id="Phobius"/>
    </source>
</evidence>
<dbReference type="EMBL" id="CP072642">
    <property type="protein sequence ID" value="QUV93530.1"/>
    <property type="molecule type" value="Genomic_DNA"/>
</dbReference>
<protein>
    <submittedName>
        <fullName evidence="2">Tetratricopeptide repeat protein</fullName>
    </submittedName>
</protein>
<dbReference type="Pfam" id="PF13174">
    <property type="entry name" value="TPR_6"/>
    <property type="match status" value="1"/>
</dbReference>
<dbReference type="Proteomes" id="UP000677668">
    <property type="component" value="Chromosome 1"/>
</dbReference>
<dbReference type="RefSeq" id="WP_211421903.1">
    <property type="nucleotide sequence ID" value="NZ_CP072642.1"/>
</dbReference>
<dbReference type="InterPro" id="IPR011990">
    <property type="entry name" value="TPR-like_helical_dom_sf"/>
</dbReference>
<reference evidence="2 3" key="1">
    <citation type="submission" date="2021-03" db="EMBL/GenBank/DDBJ databases">
        <title>Genomic and phenotypic characterization of Chloracidobacterium isolates provides evidence for multiple species.</title>
        <authorList>
            <person name="Saini M.K."/>
            <person name="Costas A.M.G."/>
            <person name="Tank M."/>
            <person name="Bryant D.A."/>
        </authorList>
    </citation>
    <scope>NUCLEOTIDE SEQUENCE [LARGE SCALE GENOMIC DNA]</scope>
    <source>
        <strain evidence="2 3">N</strain>
    </source>
</reference>
<keyword evidence="1" id="KW-1133">Transmembrane helix</keyword>